<sequence length="109" mass="11828">MTMVHPLVPDPRACITVKGMNAILMPTWCRKALAVIKTKLREEGRGSRKVVVASAYFPCDSQNPPPTAEAQGLIQHCQKARLMLIIGCNANLYHTAWGALTSTAGAKHC</sequence>
<proteinExistence type="predicted"/>
<dbReference type="Proteomes" id="UP001627154">
    <property type="component" value="Unassembled WGS sequence"/>
</dbReference>
<dbReference type="EMBL" id="JBJJXI010000060">
    <property type="protein sequence ID" value="KAL3398224.1"/>
    <property type="molecule type" value="Genomic_DNA"/>
</dbReference>
<accession>A0ABD2WZA9</accession>
<dbReference type="InterPro" id="IPR036691">
    <property type="entry name" value="Endo/exonu/phosph_ase_sf"/>
</dbReference>
<evidence type="ECO:0000313" key="1">
    <source>
        <dbReference type="EMBL" id="KAL3398224.1"/>
    </source>
</evidence>
<dbReference type="Gene3D" id="3.60.10.10">
    <property type="entry name" value="Endonuclease/exonuclease/phosphatase"/>
    <property type="match status" value="1"/>
</dbReference>
<protein>
    <submittedName>
        <fullName evidence="1">Uncharacterized protein</fullName>
    </submittedName>
</protein>
<dbReference type="AlphaFoldDB" id="A0ABD2WZA9"/>
<name>A0ABD2WZA9_9HYME</name>
<gene>
    <name evidence="1" type="ORF">TKK_008425</name>
</gene>
<reference evidence="1 2" key="1">
    <citation type="journal article" date="2024" name="bioRxiv">
        <title>A reference genome for Trichogramma kaykai: A tiny desert-dwelling parasitoid wasp with competing sex-ratio distorters.</title>
        <authorList>
            <person name="Culotta J."/>
            <person name="Lindsey A.R."/>
        </authorList>
    </citation>
    <scope>NUCLEOTIDE SEQUENCE [LARGE SCALE GENOMIC DNA]</scope>
    <source>
        <strain evidence="1 2">KSX58</strain>
    </source>
</reference>
<comment type="caution">
    <text evidence="1">The sequence shown here is derived from an EMBL/GenBank/DDBJ whole genome shotgun (WGS) entry which is preliminary data.</text>
</comment>
<organism evidence="1 2">
    <name type="scientific">Trichogramma kaykai</name>
    <dbReference type="NCBI Taxonomy" id="54128"/>
    <lineage>
        <taxon>Eukaryota</taxon>
        <taxon>Metazoa</taxon>
        <taxon>Ecdysozoa</taxon>
        <taxon>Arthropoda</taxon>
        <taxon>Hexapoda</taxon>
        <taxon>Insecta</taxon>
        <taxon>Pterygota</taxon>
        <taxon>Neoptera</taxon>
        <taxon>Endopterygota</taxon>
        <taxon>Hymenoptera</taxon>
        <taxon>Apocrita</taxon>
        <taxon>Proctotrupomorpha</taxon>
        <taxon>Chalcidoidea</taxon>
        <taxon>Trichogrammatidae</taxon>
        <taxon>Trichogramma</taxon>
    </lineage>
</organism>
<keyword evidence="2" id="KW-1185">Reference proteome</keyword>
<evidence type="ECO:0000313" key="2">
    <source>
        <dbReference type="Proteomes" id="UP001627154"/>
    </source>
</evidence>